<organism evidence="8 9">
    <name type="scientific">Fundidesulfovibrio magnetotacticus</name>
    <dbReference type="NCBI Taxonomy" id="2730080"/>
    <lineage>
        <taxon>Bacteria</taxon>
        <taxon>Pseudomonadati</taxon>
        <taxon>Thermodesulfobacteriota</taxon>
        <taxon>Desulfovibrionia</taxon>
        <taxon>Desulfovibrionales</taxon>
        <taxon>Desulfovibrionaceae</taxon>
        <taxon>Fundidesulfovibrio</taxon>
    </lineage>
</organism>
<evidence type="ECO:0000256" key="6">
    <source>
        <dbReference type="ARBA" id="ARBA00023284"/>
    </source>
</evidence>
<dbReference type="GO" id="GO:0016491">
    <property type="term" value="F:oxidoreductase activity"/>
    <property type="evidence" value="ECO:0007669"/>
    <property type="project" value="UniProtKB-KW"/>
</dbReference>
<keyword evidence="6" id="KW-0676">Redox-active center</keyword>
<dbReference type="InterPro" id="IPR036873">
    <property type="entry name" value="Rhodanese-like_dom_sf"/>
</dbReference>
<dbReference type="SMART" id="SM00450">
    <property type="entry name" value="RHOD"/>
    <property type="match status" value="1"/>
</dbReference>
<dbReference type="InterPro" id="IPR004099">
    <property type="entry name" value="Pyr_nucl-diS_OxRdtase_dimer"/>
</dbReference>
<evidence type="ECO:0000256" key="5">
    <source>
        <dbReference type="ARBA" id="ARBA00023002"/>
    </source>
</evidence>
<dbReference type="InterPro" id="IPR050260">
    <property type="entry name" value="FAD-bd_OxRdtase"/>
</dbReference>
<evidence type="ECO:0000256" key="4">
    <source>
        <dbReference type="ARBA" id="ARBA00022827"/>
    </source>
</evidence>
<name>A0A6V8LU42_9BACT</name>
<gene>
    <name evidence="8" type="primary">noxE</name>
    <name evidence="8" type="ORF">NNJEOMEG_02315</name>
</gene>
<dbReference type="EC" id="1.6.99.3" evidence="8"/>
<comment type="caution">
    <text evidence="8">The sequence shown here is derived from an EMBL/GenBank/DDBJ whole genome shotgun (WGS) entry which is preliminary data.</text>
</comment>
<keyword evidence="9" id="KW-1185">Reference proteome</keyword>
<dbReference type="SUPFAM" id="SSF55424">
    <property type="entry name" value="FAD/NAD-linked reductases, dimerisation (C-terminal) domain"/>
    <property type="match status" value="1"/>
</dbReference>
<feature type="domain" description="Rhodanese" evidence="7">
    <location>
        <begin position="508"/>
        <end position="568"/>
    </location>
</feature>
<dbReference type="InterPro" id="IPR023753">
    <property type="entry name" value="FAD/NAD-binding_dom"/>
</dbReference>
<evidence type="ECO:0000256" key="3">
    <source>
        <dbReference type="ARBA" id="ARBA00022630"/>
    </source>
</evidence>
<dbReference type="SUPFAM" id="SSF51905">
    <property type="entry name" value="FAD/NAD(P)-binding domain"/>
    <property type="match status" value="1"/>
</dbReference>
<dbReference type="RefSeq" id="WP_173084582.1">
    <property type="nucleotide sequence ID" value="NZ_BLTE01000010.1"/>
</dbReference>
<dbReference type="AlphaFoldDB" id="A0A6V8LU42"/>
<comment type="cofactor">
    <cofactor evidence="1">
        <name>FAD</name>
        <dbReference type="ChEBI" id="CHEBI:57692"/>
    </cofactor>
</comment>
<dbReference type="Pfam" id="PF02852">
    <property type="entry name" value="Pyr_redox_dim"/>
    <property type="match status" value="1"/>
</dbReference>
<keyword evidence="3" id="KW-0285">Flavoprotein</keyword>
<reference evidence="8 9" key="2">
    <citation type="submission" date="2020-05" db="EMBL/GenBank/DDBJ databases">
        <title>Draft genome sequence of Desulfovibrio sp. strainFSS-1.</title>
        <authorList>
            <person name="Shimoshige H."/>
            <person name="Kobayashi H."/>
            <person name="Maekawa T."/>
        </authorList>
    </citation>
    <scope>NUCLEOTIDE SEQUENCE [LARGE SCALE GENOMIC DNA]</scope>
    <source>
        <strain evidence="8 9">SIID29052-01</strain>
    </source>
</reference>
<reference evidence="8 9" key="1">
    <citation type="submission" date="2020-04" db="EMBL/GenBank/DDBJ databases">
        <authorList>
            <consortium name="Desulfovibrio sp. FSS-1 genome sequencing consortium"/>
            <person name="Shimoshige H."/>
            <person name="Kobayashi H."/>
            <person name="Maekawa T."/>
        </authorList>
    </citation>
    <scope>NUCLEOTIDE SEQUENCE [LARGE SCALE GENOMIC DNA]</scope>
    <source>
        <strain evidence="8 9">SIID29052-01</strain>
    </source>
</reference>
<dbReference type="PRINTS" id="PR00368">
    <property type="entry name" value="FADPNR"/>
</dbReference>
<dbReference type="Pfam" id="PF07992">
    <property type="entry name" value="Pyr_redox_2"/>
    <property type="match status" value="1"/>
</dbReference>
<dbReference type="Proteomes" id="UP000494245">
    <property type="component" value="Unassembled WGS sequence"/>
</dbReference>
<dbReference type="InterPro" id="IPR001763">
    <property type="entry name" value="Rhodanese-like_dom"/>
</dbReference>
<dbReference type="InterPro" id="IPR036188">
    <property type="entry name" value="FAD/NAD-bd_sf"/>
</dbReference>
<dbReference type="PRINTS" id="PR00411">
    <property type="entry name" value="PNDRDTASEI"/>
</dbReference>
<dbReference type="Gene3D" id="3.40.250.10">
    <property type="entry name" value="Rhodanese-like domain"/>
    <property type="match status" value="1"/>
</dbReference>
<dbReference type="CDD" id="cd00158">
    <property type="entry name" value="RHOD"/>
    <property type="match status" value="1"/>
</dbReference>
<dbReference type="PROSITE" id="PS50206">
    <property type="entry name" value="RHODANESE_3"/>
    <property type="match status" value="1"/>
</dbReference>
<dbReference type="SUPFAM" id="SSF52821">
    <property type="entry name" value="Rhodanese/Cell cycle control phosphatase"/>
    <property type="match status" value="1"/>
</dbReference>
<keyword evidence="5 8" id="KW-0560">Oxidoreductase</keyword>
<evidence type="ECO:0000256" key="2">
    <source>
        <dbReference type="ARBA" id="ARBA00009130"/>
    </source>
</evidence>
<dbReference type="Pfam" id="PF00581">
    <property type="entry name" value="Rhodanese"/>
    <property type="match status" value="1"/>
</dbReference>
<dbReference type="PANTHER" id="PTHR43429:SF1">
    <property type="entry name" value="NAD(P)H SULFUR OXIDOREDUCTASE (COA-DEPENDENT)"/>
    <property type="match status" value="1"/>
</dbReference>
<dbReference type="EMBL" id="BLTE01000010">
    <property type="protein sequence ID" value="GFK94470.1"/>
    <property type="molecule type" value="Genomic_DNA"/>
</dbReference>
<evidence type="ECO:0000256" key="1">
    <source>
        <dbReference type="ARBA" id="ARBA00001974"/>
    </source>
</evidence>
<evidence type="ECO:0000313" key="8">
    <source>
        <dbReference type="EMBL" id="GFK94470.1"/>
    </source>
</evidence>
<protein>
    <submittedName>
        <fullName evidence="8">NADH oxidase</fullName>
        <ecNumber evidence="8">1.6.99.3</ecNumber>
    </submittedName>
</protein>
<dbReference type="Gene3D" id="3.50.50.60">
    <property type="entry name" value="FAD/NAD(P)-binding domain"/>
    <property type="match status" value="2"/>
</dbReference>
<evidence type="ECO:0000313" key="9">
    <source>
        <dbReference type="Proteomes" id="UP000494245"/>
    </source>
</evidence>
<evidence type="ECO:0000259" key="7">
    <source>
        <dbReference type="PROSITE" id="PS50206"/>
    </source>
</evidence>
<dbReference type="InterPro" id="IPR016156">
    <property type="entry name" value="FAD/NAD-linked_Rdtase_dimer_sf"/>
</dbReference>
<accession>A0A6V8LU42</accession>
<dbReference type="PANTHER" id="PTHR43429">
    <property type="entry name" value="PYRIDINE NUCLEOTIDE-DISULFIDE OXIDOREDUCTASE DOMAIN-CONTAINING"/>
    <property type="match status" value="1"/>
</dbReference>
<keyword evidence="4" id="KW-0274">FAD</keyword>
<sequence length="570" mass="61087">MSQHVVVIGAVALGPKAAARFKRMEPGSSVTMIDREELISYGGCGIPYFVSGDISDSRALRSTSFHMVRDEAFFRDTKGVDVLTGVEALEIDRSARVVHARRLNDQTPLRLPYDKLVLAMGSTPRRLGLPGETLGGVRHVANLHDAERIRDAVAKGRVKKAVVVGAGFIGLEMAEALTDMWGVETSVVEIAPQILPRVVGPVLARMALRHLRSKGVRFHLGESVREFTGNEAGRVCGVRTDASRLEADLVIVAAGVIPNAGLARASGLDVSARGGIVVNARLQTSDARIYAGGDCVELRHLITGDPFYLPMGSLANRQGRVIGTNLAGGAAQFEGAQGSFVVKLFDKTVAGSGLTLETARTCGFDALSVLIVQPDRAHFYPTREAMTLELVFERGTRRILGIFGFGSAGDALVGRVDAVAAMLRYRPVIDDLSNLEMAYSPPFASAMDIVNSLGNLADNVLAGRNAVLGPDEFERLWNNGNGERPYFLDCREEADARQLVACAGERWHNIPQGRIRERLDEIPRDRPVVVVCNTGARSYEALVTLKESGLEDVASVQGGLAALGSLGAAP</sequence>
<proteinExistence type="inferred from homology"/>
<comment type="similarity">
    <text evidence="2">Belongs to the class-III pyridine nucleotide-disulfide oxidoreductase family.</text>
</comment>